<feature type="compositionally biased region" description="Pro residues" evidence="13">
    <location>
        <begin position="5497"/>
        <end position="5512"/>
    </location>
</feature>
<dbReference type="CDD" id="cd00063">
    <property type="entry name" value="FN3"/>
    <property type="match status" value="5"/>
</dbReference>
<dbReference type="PROSITE" id="PS50056">
    <property type="entry name" value="TYR_PHOSPHATASE_2"/>
    <property type="match status" value="2"/>
</dbReference>
<dbReference type="EC" id="3.1.3.48" evidence="2"/>
<dbReference type="Gene3D" id="1.10.1330.10">
    <property type="entry name" value="Dockerin domain"/>
    <property type="match status" value="1"/>
</dbReference>
<comment type="catalytic activity">
    <reaction evidence="11">
        <text>O-phospho-L-tyrosyl-[protein] + H2O = L-tyrosyl-[protein] + phosphate</text>
        <dbReference type="Rhea" id="RHEA:10684"/>
        <dbReference type="Rhea" id="RHEA-COMP:10136"/>
        <dbReference type="Rhea" id="RHEA-COMP:20101"/>
        <dbReference type="ChEBI" id="CHEBI:15377"/>
        <dbReference type="ChEBI" id="CHEBI:43474"/>
        <dbReference type="ChEBI" id="CHEBI:46858"/>
        <dbReference type="ChEBI" id="CHEBI:61978"/>
        <dbReference type="EC" id="3.1.3.48"/>
    </reaction>
</comment>
<feature type="disulfide bond" evidence="12">
    <location>
        <begin position="2167"/>
        <end position="2180"/>
    </location>
</feature>
<dbReference type="SMART" id="SM01411">
    <property type="entry name" value="Ephrin_rec_like"/>
    <property type="match status" value="19"/>
</dbReference>
<dbReference type="SMART" id="SM00060">
    <property type="entry name" value="FN3"/>
    <property type="match status" value="9"/>
</dbReference>
<keyword evidence="4" id="KW-0732">Signal</keyword>
<dbReference type="CDD" id="cd14256">
    <property type="entry name" value="Dockerin_I"/>
    <property type="match status" value="1"/>
</dbReference>
<evidence type="ECO:0000256" key="13">
    <source>
        <dbReference type="SAM" id="MobiDB-lite"/>
    </source>
</evidence>
<accession>E5RKF0</accession>
<dbReference type="PROSITE" id="PS50055">
    <property type="entry name" value="TYR_PHOSPHATASE_PTP"/>
    <property type="match status" value="2"/>
</dbReference>
<evidence type="ECO:0000256" key="9">
    <source>
        <dbReference type="ARBA" id="ARBA00023157"/>
    </source>
</evidence>
<evidence type="ECO:0000256" key="14">
    <source>
        <dbReference type="SAM" id="Phobius"/>
    </source>
</evidence>
<feature type="region of interest" description="Disordered" evidence="13">
    <location>
        <begin position="4751"/>
        <end position="4789"/>
    </location>
</feature>
<evidence type="ECO:0000256" key="10">
    <source>
        <dbReference type="ARBA" id="ARBA00023180"/>
    </source>
</evidence>
<dbReference type="PRINTS" id="PR00700">
    <property type="entry name" value="PRTYPHPHTASE"/>
</dbReference>
<evidence type="ECO:0000256" key="5">
    <source>
        <dbReference type="ARBA" id="ARBA00022801"/>
    </source>
</evidence>
<dbReference type="PROSITE" id="PS50853">
    <property type="entry name" value="FN3"/>
    <property type="match status" value="6"/>
</dbReference>
<dbReference type="Pfam" id="PF00041">
    <property type="entry name" value="fn3"/>
    <property type="match status" value="5"/>
</dbReference>
<feature type="domain" description="Sushi" evidence="19">
    <location>
        <begin position="543"/>
        <end position="602"/>
    </location>
</feature>
<evidence type="ECO:0000256" key="12">
    <source>
        <dbReference type="PROSITE-ProRule" id="PRU00206"/>
    </source>
</evidence>
<dbReference type="InterPro" id="IPR000436">
    <property type="entry name" value="Sushi_SCR_CCP_dom"/>
</dbReference>
<feature type="region of interest" description="Disordered" evidence="13">
    <location>
        <begin position="5492"/>
        <end position="5562"/>
    </location>
</feature>
<dbReference type="Gene3D" id="2.10.50.10">
    <property type="entry name" value="Tumor Necrosis Factor Receptor, subunit A, domain 2"/>
    <property type="match status" value="7"/>
</dbReference>
<evidence type="ECO:0000256" key="11">
    <source>
        <dbReference type="ARBA" id="ARBA00051722"/>
    </source>
</evidence>
<dbReference type="GO" id="GO:0004725">
    <property type="term" value="F:protein tyrosine phosphatase activity"/>
    <property type="evidence" value="ECO:0007669"/>
    <property type="project" value="UniProtKB-EC"/>
</dbReference>
<sequence length="5562" mass="570086">NAGYSGTIVASTSGSKYTGSCTAVACPAPNTTGTDLPSGCSCAAGYSGTVTAAIGSPFYSGSCLPVTCPANSAGTSVPAGCTCNAGYNGTIVASTSGSKYTGSCAAVACPATNSTGTNLPSGCTCAAGYSGTITAAIGSPFYSGSCLPVSCPSNSAGTNIPSGCTCNAGYSGTIVASTSGSKYTGSCAAVACPTPNATGTDLPTGCTCAAGYSGAVSAAIGAPYYSGSCLPVACPANSAGTNVPSGCTCNAGYSGTIVASTSGSKYTGSCAAVACPAPNTTGTNLPSGCTCAAGYSGAVSAVIGAPYYSGSCLPVACPVNSAGTNVPSGCTCNAGYNGTIAAITTGIKYSGLCVAVACPANTTGTGVPTGCTCRAGFSGTITATSTTPFYSGGCTTVSCPANSNGANLVSGCSCNAGYSGSITASVGSPYYTGACNTVSCPANSNGANVAAGCTCNSGYLGAVTATTSSPYYTSTCTAVDCGALTNARVPTLDVNANAICAQTRFPNTCTPTCNSGYTGGTTSSVFSCLASGSWSGSLTCTPVSCGTPSQLNANVTGCAGPNGANRYQSTCNATCSQGFAGTPITTTCQATGIWSGTIACADINACINNPCPIYAETCVDLAAPAVDNEAGRVCYAPFYSTIEVYNMSCTNFNTTAFLNVVAGVTRLPANLAATRSLTCHNQTAPCNFNSQYESVLFDQTTSTETQCAPLTTCAAGQYQAASNTATSDRICSNCTLGVSFSKQTGSLTCSSVTTCNPGQYEAAAPTLTSDRNCTLCPAGSSDVLSTSVCTVCPPGAYVGPGQTGPCSGYVCLNGTSDVDSNPATVCVACANGTYVPSNSSGQCNNFRCINGTTDNDYNPATPCVSCSAGYYSPLGWAGPCQSCPAGTTDLDGNPGTPCVPCPAGTYSGPNTVGSCAQCPAGYTDHDSNSSTMCTLCPSGTYVAPGSSGVCSLYNCSAGTSDADSNSSTPCQQCPAGTYVPAGRSGACANYNCSAGSASPVANRTCQACAGGQYALSGFSACVSCAAGQYASTTSTPCQQCNPGSYAPIQSSSCTPCAPGMVTADPAQPCQPCSSGTYSPGSASACSSCATGSVAPLSNASSCQTCLAGTFAQAANLPCQNCSAGSYTNGPSQTACSSCPSGTYSLVKATGCIGCAIGSYALSAGTPCVSCPSGTYNLAVNSTACIGCAPGTYSPSRTSSCQACPAGQYSLASNATACTGCTSGQYTPGPTQGCLACPAGSYSNSSASCNACPAGSFSNASSSTSCRRCALGTYSGTNQSACTACDANTYSSSDGSQCFACGPMGTSAQGSAACSCSSGSWTLQSACPACQQQYNTSGEYACACPVNSIYVSDNTSCTECPDGSTGAATVGSLSCTGGGRRRREASSCVAGQEYFNDPDCISISNCSAGSFVSAEPTTTSDRACLPCSSGSYSTTLNAPSCTACLPGSATGSSTTPCSGCLAGTFSNASNAVQCQSCSLGSYSGANASACTSCVAGQYSPSITVACAACPSGTYSFAAASACIGCAPGSYTANSAVACMLCPNGTSAVAWNSTGCTGCPAGQYSPSRTQACMPCGLGSFSLSANATSCATCSAGAYSSSATSPCQGCAVGTFAGSPSATSCSACSTGQYSLANATACIACTAGTYTPSANRTCQSCNPGSVSGPSAASCTQCTAGTFVNVSVCSACAAGSYAGNAATSCTVCAAGLTDLDSNSATDCVSCAAGSWSRAGNTGNCTFCAAGSSLQNGPTNPCTNCSAGQYAPVAWTGPCLTCSNGTTDHDSNPATPCVSCGAGAYVPAGSTGSCATYVCTNGTTDHDSNASTPCVPCPAGSSSSANSSGPCPVCPVGYADTDSNPGSPCALCSAGYYSPGNTTTCTICAAGTVDDDSSATSVCTACQPPLTYQSQAGRTACLPVSNCVNATTFESIAPTASSDRVCASVSICNPRYQLVGREATATSGRVCLNGLNAYSILTFALNAPIENVSAAQALVPSIVADGSLLAALKATSPLYQNTFLVYLPTNILSLNDNPPTGQAFVIAAVTFPLMTMTQFSAKTMTGFLTVLSSSLQIVNGSTISIIWANSTGTALQVYFRAQVSVGDAVVTQSIMASALAGLVFTSLTAIGFTPGAIAIPPYIVYSVVCTFCDISAATPAGYFRAFQCTDSLVGNCAPCTPCPFGSYQITPCTGFQDSVCAPVPGFNRTLNIALASALGLPTSPVTSPSAGVYTRSFRARNLAPGGATSVNVSVGAVSTSIPIGVSLPLQTATLIDAVLLDTIVWQERPFVRVAVQVRDAAFNVATLPTTVVINITTPALGASGVPSAVTGICVATITLPQAAFSGTTNKTYTVQYGFAGLAAIGTLPTVTSMYTPRGPFTDNLQAVFPTRPFFPGDSVSVPVYAHANTSIGAFTVSVTVQSGGLMLSSLVVSNTANFVPVVTMASAVSGTITALPTSALLSNGTVSLQQQDQLLFTAIFTVTAASSAVVTMQATQLLYADGLRSVLVNGVQVSPGSPAAVLAAGRVPQYANGQGVVTVLADTVLATFAAPQLGDLMNTAVLTSVPQAFSVALFTVSNAQTTVQSGSGFTCTSTQNSIVKISGSCTQLSFDGTETLSADMVNISFTLGSRTRTFPLRVWLPSTPLTVTLDTSSLLQIQGAFNPAQDCAPLYSRTRVRAATAFFAGGRTFSADVSDIVAAYLQSSAPAIAQVDTAASTVTGLAPGSATISYSTVPGSAVVAVVNSTLMVSGLDVAAVGLASSSASAAPTTFSATATISTSTTWAVEGASAGVAVSVYLFDPVSKNRSMVDLPLAGPSQAFGVTLTASTGSATLTGDAAVANFSGTTAINAVWQSSCPGTIPYNGTTNITVALPTAVSASIAVTATRIASPGDAAALAGVSTTSVIQAITIVYPTYNRSVLLDPRTSFDLSQAGGLFTVSTTNGVVSIAPTAGVSGTGTLIARFAQTAVTAQIAITVVRGSTIAAAPYIYPSMRLGTLFALGSTGKFQPGAIVSTLTLTDSTTIDATAAATLTIVAGSATLNGNILTPLPNVPQIKITSSLGSVTSVQTSVSVSGGSLNPTSAPNISVVPISAGAAVLGGSTLSGQAGATFQVLFGLQYFNYYLTPSMLFTNNVLNYLNIVSFNISNPAAVSVNSLGLITLNANAADMVVLSITLANGTLGSITLSSNLAAGPRDVRLGNAIGQPIAPVAVNTPFTVPVVVNLDQQLGSYLLHVVYDSAISCTAANGADAPTFLFKSYVSPGAIDFGGFGAAGPSGLAQVAVLTCTATRAGLFTLTGSIANMYNASLPQPGAMVATNTAFVAGVVPFTVTGSRRSVDRYVAPMPALPARTRRATCPPSYPLGDITQNCQFDSADLYLLLSYVAYLPTGFTGPAAGLASLSGSQLAAMDVDYSGAIDMTDVVLLSGIYFDQYRFVGKPQFVPVTSPTSRCGLQITVTVEQSSIASDYITDPAGAANTYIYFVLMPSTVSDQVQFTTQFANTAWNTTTMPIALGAITGQLVQAYSMGGTLFGVQVNSTAFTLSAIAVAVLQITVDPVTRLTSSQRTFFLGGSGSTYPLSQFTVNQLPFGSTLITTRVAFGPLSVLNNSRSTATCILIRTPTGVAGIAASPYSINVSWLGPLEQPYNIQYYQLYYRRVPGQNNSFPGTTSLESWDTSRFVTVSVSSWPNSQSTGLITGLQPYISYEFRVQPFTTQEGLGYTSLSNTTKTQQAAPTGPPQSVTAVALTYSQIRLTWTVPLIYLQNGLIVQYIINITRVPGQYGADPVGNVSIVTVRDSSLSADVSGLEANMQYTVIVAAITVATGNYSQPVNVTTQQNIPGASPIITGLSTVSSTQLSLAWNEPPRPKQFGPIVGYTLAYYRSPFMVFSDGTIINDQLFGAADTVHFYNVSTSYPLTSASSLVPLLPSLLPALTYRVSVAAYNTLNTYSLGPFALYQNGTTSEAAPTGPPLQVQAALLSSSELTLTWALPAPLQRNGVVRYFNIYYARVPGQDNLQTSITCNAGAIPFDADTCILEFLREASDTSFTFVLDTLENYVNYSIRVSAATDIGEGPLSSAVYARTDEDIPDGTVQNLQPTALNSSAVSLTWAPPAKPNIHGVLTTYSVAVAQQSGNWNSQFPQSFSFNTTDLTATINGLQSFITYSFSVSAWTRIGQGPAFTVTSMTAQSIPTGAPLNPAASIVSTNTASKSVGLTWNPPDPRLQNGVITGYTISYVSTDSRLVSQFGPYVIVVPTTNTIITGLLPFVQYQFTITAFTYVGNSTQSSTVSITTESATPTAAPQALSVTGTTATCTPTCTATLSLTWADPVPTGQASPLSNYVITYYQASTANNNVASDPTLPVSSAASPSTNTVAVATLTPTRTYDAVNKIYTYTFTITDNLQPYNDYMVSVKLSNSFGDGPAIALAANYRTAQTIPTGAPSVSLTSTYNSITASIAPPTSYLRHGIVTQYVVRYTRYPTTFLLNGGNSSVRNPTLVTTETTLSVNLDVLQNGPSPLTLSNNVTIADTVFAFSIAAITLTGQTGPFSAPVNVTTQPRAPDVPPTPEFVGSSESAVILSWPIINTMWGAITRIQLIVEPISSSARAYCNQSVTCFDSVQNGYETGVDCGGSCAPCTVLSTVLSNFVLDYGNYSSPVINNTAPAYITYDHIMTFNQSTAMTFTVGDGKYYGKYYNGPLSAGTLYAFRLLAFTGNSSALMSASYPTSCGLSGAQISTQASSAGGGSPVAAIAAAIIVIAVVAVIIVILVRRKRDGKSNNPKDWFTSSSSKSRDSSVPISAYMSSSSSAPMTRHAAPALRNEDFVVPMESHPIKPGGAPPVAPSAPGGSLRNKTQVAPASVLPATPARSAPISVKPPAAIVPTSAFGAACVISNVNLPPVERHDVAIADLPRVIQQMSANSDLAFSEEYENIESGDALPRERAQMPENKIKNRYANILPYDHSRVILPVLTGVEDTTTDYINANYIDGFSSSKFYIAAQGPTPHTVNDFWRLIWENKVQVIIMVTNLEEKGRVKCHRYWPEKVHQDMALGEGMSLILTGEEDFPDYVIRTMTVQCGSISRVVRQFHYISWPDHGVPESTSVTITILKKARASRSPGGGPLVVHCSAGVGRTGTLLAVDYNMERATKTGTVDVFGTLNEMRRQRSTMVQTEEQYIFIYRTLADAVSQTATELTADMIREHYQNLHREVPDGGTELDVEFKKISDFVTPALRTDSAQLAANKTKNRFQNILPFENTRVKLQAIPGVVGSDYINASWVDGYKQKGAFIATQGPTEQTVSDFWRMVWEREAHGIVMLTALSENGRVKSEQYWPDPDEPPLGAGDFQIVLRNETNLGWCMERTLQIVDLVSETAREVRHWQYTAWPSSGVPSSGRTMIDLILRVEAYERSLIVVPEDSIYGNAKVIVEQAIIKQMRPTVVHCSAGVGRTGVFCPLAICMKAVQEDGRMDLCAVTKHLRTQRTAMIQTAEQYEFVYRCMVDYLDKILAPPQVMVEESVYQNVARPKRTPPTPPVRNAPPPALPPGVLELRNESTFESEDSPSRQQQVQFNPEFAESSFMMPSQNTEFGFGEEA</sequence>
<dbReference type="InterPro" id="IPR003595">
    <property type="entry name" value="Tyr_Pase_cat"/>
</dbReference>
<evidence type="ECO:0000256" key="7">
    <source>
        <dbReference type="ARBA" id="ARBA00022989"/>
    </source>
</evidence>
<comment type="subcellular location">
    <subcellularLocation>
        <location evidence="1">Membrane</location>
        <topology evidence="1">Single-pass membrane protein</topology>
    </subcellularLocation>
</comment>
<keyword evidence="6" id="KW-0904">Protein phosphatase</keyword>
<dbReference type="Pfam" id="PF00102">
    <property type="entry name" value="Y_phosphatase"/>
    <property type="match status" value="2"/>
</dbReference>
<dbReference type="FunFam" id="3.90.190.10:FF:000102">
    <property type="entry name" value="Receptor-type tyrosine-protein phosphatase"/>
    <property type="match status" value="1"/>
</dbReference>
<dbReference type="InterPro" id="IPR016130">
    <property type="entry name" value="Tyr_Pase_AS"/>
</dbReference>
<feature type="disulfide bond" evidence="12">
    <location>
        <begin position="2170"/>
        <end position="2188"/>
    </location>
</feature>
<feature type="domain" description="Tyrosine specific protein phosphatases" evidence="17">
    <location>
        <begin position="5387"/>
        <end position="5462"/>
    </location>
</feature>
<dbReference type="PROSITE" id="PS00383">
    <property type="entry name" value="TYR_PHOSPHATASE_1"/>
    <property type="match status" value="2"/>
</dbReference>
<evidence type="ECO:0000313" key="20">
    <source>
        <dbReference type="EMBL" id="BAJ52659.1"/>
    </source>
</evidence>
<dbReference type="InterPro" id="IPR009030">
    <property type="entry name" value="Growth_fac_rcpt_cys_sf"/>
</dbReference>
<keyword evidence="8 14" id="KW-0472">Membrane</keyword>
<dbReference type="SMART" id="SM00194">
    <property type="entry name" value="PTPc"/>
    <property type="match status" value="2"/>
</dbReference>
<feature type="domain" description="Tyrosine specific protein phosphatases" evidence="17">
    <location>
        <begin position="5075"/>
        <end position="5149"/>
    </location>
</feature>
<comment type="caution">
    <text evidence="12">Lacks conserved residue(s) required for the propagation of feature annotation.</text>
</comment>
<dbReference type="CDD" id="cd08547">
    <property type="entry name" value="Type_II_cohesin"/>
    <property type="match status" value="1"/>
</dbReference>
<dbReference type="InterPro" id="IPR031437">
    <property type="entry name" value="Ig_TMEM132_4th"/>
</dbReference>
<dbReference type="SMART" id="SM00261">
    <property type="entry name" value="FU"/>
    <property type="match status" value="7"/>
</dbReference>
<evidence type="ECO:0000256" key="2">
    <source>
        <dbReference type="ARBA" id="ARBA00013064"/>
    </source>
</evidence>
<feature type="domain" description="TNFR-Cys" evidence="15">
    <location>
        <begin position="2145"/>
        <end position="2188"/>
    </location>
</feature>
<dbReference type="InterPro" id="IPR050713">
    <property type="entry name" value="RTP_Phos/Ushers"/>
</dbReference>
<dbReference type="GO" id="GO:0000272">
    <property type="term" value="P:polysaccharide catabolic process"/>
    <property type="evidence" value="ECO:0007669"/>
    <property type="project" value="InterPro"/>
</dbReference>
<evidence type="ECO:0000259" key="16">
    <source>
        <dbReference type="PROSITE" id="PS50055"/>
    </source>
</evidence>
<dbReference type="InterPro" id="IPR000387">
    <property type="entry name" value="Tyr_Pase_dom"/>
</dbReference>
<dbReference type="PROSITE" id="PS50050">
    <property type="entry name" value="TNFR_NGFR_2"/>
    <property type="match status" value="1"/>
</dbReference>
<keyword evidence="10" id="KW-0325">Glycoprotein</keyword>
<feature type="domain" description="Fibronectin type-III" evidence="18">
    <location>
        <begin position="4072"/>
        <end position="4170"/>
    </location>
</feature>
<evidence type="ECO:0000256" key="1">
    <source>
        <dbReference type="ARBA" id="ARBA00004167"/>
    </source>
</evidence>
<name>E5RKF0_9EUKA</name>
<proteinExistence type="evidence at transcript level"/>
<dbReference type="InterPro" id="IPR036439">
    <property type="entry name" value="Dockerin_dom_sf"/>
</dbReference>
<dbReference type="Pfam" id="PF16070">
    <property type="entry name" value="Ig_TMEM132_4th"/>
    <property type="match status" value="1"/>
</dbReference>
<evidence type="ECO:0000256" key="8">
    <source>
        <dbReference type="ARBA" id="ARBA00023136"/>
    </source>
</evidence>
<evidence type="ECO:0000256" key="4">
    <source>
        <dbReference type="ARBA" id="ARBA00022729"/>
    </source>
</evidence>
<dbReference type="SMART" id="SM00032">
    <property type="entry name" value="CCP"/>
    <property type="match status" value="2"/>
</dbReference>
<feature type="domain" description="Fibronectin type-III" evidence="18">
    <location>
        <begin position="3822"/>
        <end position="3946"/>
    </location>
</feature>
<keyword evidence="9 12" id="KW-1015">Disulfide bond</keyword>
<keyword evidence="3 14" id="KW-0812">Transmembrane</keyword>
<feature type="domain" description="Fibronectin type-III" evidence="18">
    <location>
        <begin position="3603"/>
        <end position="3715"/>
    </location>
</feature>
<feature type="domain" description="Fibronectin type-III" evidence="18">
    <location>
        <begin position="3951"/>
        <end position="4067"/>
    </location>
</feature>
<feature type="non-terminal residue" evidence="20">
    <location>
        <position position="1"/>
    </location>
</feature>
<dbReference type="Gene3D" id="3.90.190.10">
    <property type="entry name" value="Protein tyrosine phosphatase superfamily"/>
    <property type="match status" value="2"/>
</dbReference>
<dbReference type="CDD" id="cd00185">
    <property type="entry name" value="TNFRSF"/>
    <property type="match status" value="3"/>
</dbReference>
<feature type="transmembrane region" description="Helical" evidence="14">
    <location>
        <begin position="4724"/>
        <end position="4745"/>
    </location>
</feature>
<dbReference type="SUPFAM" id="SSF57586">
    <property type="entry name" value="TNF receptor-like"/>
    <property type="match status" value="1"/>
</dbReference>
<reference evidence="20" key="1">
    <citation type="submission" date="2002-12" db="EMBL/GenBank/DDBJ databases">
        <title>Divergence pattern of animal gene families and relationship with evolution of multicellular animals.</title>
        <authorList>
            <person name="Suga H."/>
            <person name="Nishiyori H."/>
            <person name="Miyata T."/>
        </authorList>
    </citation>
    <scope>NUCLEOTIDE SEQUENCE</scope>
</reference>
<dbReference type="SMART" id="SM00208">
    <property type="entry name" value="TNFR"/>
    <property type="match status" value="11"/>
</dbReference>
<feature type="domain" description="Tyrosine-protein phosphatase" evidence="16">
    <location>
        <begin position="5189"/>
        <end position="5471"/>
    </location>
</feature>
<feature type="domain" description="Fibronectin type-III" evidence="18">
    <location>
        <begin position="3720"/>
        <end position="3820"/>
    </location>
</feature>
<dbReference type="InterPro" id="IPR003961">
    <property type="entry name" value="FN3_dom"/>
</dbReference>
<dbReference type="InterPro" id="IPR001368">
    <property type="entry name" value="TNFR/NGFR_Cys_rich_reg"/>
</dbReference>
<gene>
    <name evidence="20" type="primary">MoPTP-16</name>
</gene>
<evidence type="ECO:0000256" key="3">
    <source>
        <dbReference type="ARBA" id="ARBA00022692"/>
    </source>
</evidence>
<evidence type="ECO:0000259" key="15">
    <source>
        <dbReference type="PROSITE" id="PS50050"/>
    </source>
</evidence>
<dbReference type="InterPro" id="IPR013783">
    <property type="entry name" value="Ig-like_fold"/>
</dbReference>
<dbReference type="EMBL" id="AB098499">
    <property type="protein sequence ID" value="BAJ52659.1"/>
    <property type="molecule type" value="mRNA"/>
</dbReference>
<feature type="domain" description="Tyrosine-protein phosphatase" evidence="16">
    <location>
        <begin position="4900"/>
        <end position="5158"/>
    </location>
</feature>
<organism evidence="20">
    <name type="scientific">Monosiga ovata</name>
    <dbReference type="NCBI Taxonomy" id="81526"/>
    <lineage>
        <taxon>Eukaryota</taxon>
        <taxon>Choanoflagellata</taxon>
        <taxon>Craspedida</taxon>
        <taxon>Salpingoecidae</taxon>
        <taxon>Monosiga</taxon>
    </lineage>
</organism>
<dbReference type="InterPro" id="IPR000242">
    <property type="entry name" value="PTP_cat"/>
</dbReference>
<dbReference type="SUPFAM" id="SSF52799">
    <property type="entry name" value="(Phosphotyrosine protein) phosphatases II"/>
    <property type="match status" value="2"/>
</dbReference>
<keyword evidence="5" id="KW-0378">Hydrolase</keyword>
<evidence type="ECO:0000259" key="17">
    <source>
        <dbReference type="PROSITE" id="PS50056"/>
    </source>
</evidence>
<keyword evidence="7 14" id="KW-1133">Transmembrane helix</keyword>
<feature type="repeat" description="TNFR-Cys" evidence="12">
    <location>
        <begin position="2145"/>
        <end position="2188"/>
    </location>
</feature>
<dbReference type="SUPFAM" id="SSF57184">
    <property type="entry name" value="Growth factor receptor domain"/>
    <property type="match status" value="8"/>
</dbReference>
<dbReference type="InterPro" id="IPR029021">
    <property type="entry name" value="Prot-tyrosine_phosphatase-like"/>
</dbReference>
<feature type="domain" description="Fibronectin type-III" evidence="18">
    <location>
        <begin position="4174"/>
        <end position="4275"/>
    </location>
</feature>
<dbReference type="Gene3D" id="2.60.40.10">
    <property type="entry name" value="Immunoglobulins"/>
    <property type="match status" value="8"/>
</dbReference>
<dbReference type="FunFam" id="3.90.190.10:FF:000062">
    <property type="entry name" value="Receptor-type tyrosine-protein phosphatase kappa"/>
    <property type="match status" value="1"/>
</dbReference>
<dbReference type="PANTHER" id="PTHR46957">
    <property type="entry name" value="CYTOKINE RECEPTOR"/>
    <property type="match status" value="1"/>
</dbReference>
<protein>
    <recommendedName>
        <fullName evidence="2">protein-tyrosine-phosphatase</fullName>
        <ecNumber evidence="2">3.1.3.48</ecNumber>
    </recommendedName>
</protein>
<dbReference type="InterPro" id="IPR036116">
    <property type="entry name" value="FN3_sf"/>
</dbReference>
<feature type="compositionally biased region" description="Low complexity" evidence="13">
    <location>
        <begin position="4762"/>
        <end position="4783"/>
    </location>
</feature>
<dbReference type="InterPro" id="IPR006212">
    <property type="entry name" value="Furin_repeat"/>
</dbReference>
<dbReference type="PANTHER" id="PTHR46957:SF3">
    <property type="entry name" value="CYTOKINE RECEPTOR"/>
    <property type="match status" value="1"/>
</dbReference>
<dbReference type="CDD" id="cd00047">
    <property type="entry name" value="PTPc"/>
    <property type="match status" value="1"/>
</dbReference>
<evidence type="ECO:0000259" key="19">
    <source>
        <dbReference type="PROSITE" id="PS50923"/>
    </source>
</evidence>
<dbReference type="GO" id="GO:0016020">
    <property type="term" value="C:membrane"/>
    <property type="evidence" value="ECO:0007669"/>
    <property type="project" value="UniProtKB-SubCell"/>
</dbReference>
<dbReference type="SUPFAM" id="SSF49265">
    <property type="entry name" value="Fibronectin type III"/>
    <property type="match status" value="6"/>
</dbReference>
<evidence type="ECO:0000259" key="18">
    <source>
        <dbReference type="PROSITE" id="PS50853"/>
    </source>
</evidence>
<dbReference type="SMART" id="SM00404">
    <property type="entry name" value="PTPc_motif"/>
    <property type="match status" value="2"/>
</dbReference>
<evidence type="ECO:0000256" key="6">
    <source>
        <dbReference type="ARBA" id="ARBA00022912"/>
    </source>
</evidence>
<dbReference type="PROSITE" id="PS50923">
    <property type="entry name" value="SUSHI"/>
    <property type="match status" value="1"/>
</dbReference>